<name>A0A078RF69_PHOVU</name>
<sequence length="52" mass="5619">METGGGGVSGGSYKWDRKGIIARMAGLPGRRAARQRFGAVVREHLHLNLITN</sequence>
<organism evidence="1 2">
    <name type="scientific">Phocaeicola vulgatus str. 3775 SL</name>
    <name type="common">B</name>
    <name type="synonym">iv</name>
    <dbReference type="NCBI Taxonomy" id="1339350"/>
    <lineage>
        <taxon>Bacteria</taxon>
        <taxon>Pseudomonadati</taxon>
        <taxon>Bacteroidota</taxon>
        <taxon>Bacteroidia</taxon>
        <taxon>Bacteroidales</taxon>
        <taxon>Bacteroidaceae</taxon>
        <taxon>Phocaeicola</taxon>
    </lineage>
</organism>
<gene>
    <name evidence="1" type="ORF">M097_0849</name>
</gene>
<dbReference type="Proteomes" id="UP000028134">
    <property type="component" value="Unassembled WGS sequence"/>
</dbReference>
<dbReference type="EMBL" id="JNHI01000003">
    <property type="protein sequence ID" value="KDS32647.1"/>
    <property type="molecule type" value="Genomic_DNA"/>
</dbReference>
<accession>A0A078RF69</accession>
<proteinExistence type="predicted"/>
<dbReference type="PATRIC" id="fig|1339350.3.peg.821"/>
<reference evidence="1 2" key="1">
    <citation type="submission" date="2014-04" db="EMBL/GenBank/DDBJ databases">
        <authorList>
            <person name="Sears C."/>
            <person name="Carroll K."/>
            <person name="Sack B.R."/>
            <person name="Qadri F."/>
            <person name="Myers L.L."/>
            <person name="Chung G.-T."/>
            <person name="Escheverria P."/>
            <person name="Fraser C.M."/>
            <person name="Sadzewicz L."/>
            <person name="Shefchek K.A."/>
            <person name="Tallon L."/>
            <person name="Das S.P."/>
            <person name="Daugherty S."/>
            <person name="Mongodin E.F."/>
        </authorList>
    </citation>
    <scope>NUCLEOTIDE SEQUENCE [LARGE SCALE GENOMIC DNA]</scope>
    <source>
        <strain evidence="2">3775 SL(B) 10 (iv)</strain>
    </source>
</reference>
<evidence type="ECO:0000313" key="1">
    <source>
        <dbReference type="EMBL" id="KDS32647.1"/>
    </source>
</evidence>
<dbReference type="AlphaFoldDB" id="A0A078RF69"/>
<evidence type="ECO:0000313" key="2">
    <source>
        <dbReference type="Proteomes" id="UP000028134"/>
    </source>
</evidence>
<protein>
    <submittedName>
        <fullName evidence="1">Uncharacterized protein</fullName>
    </submittedName>
</protein>
<comment type="caution">
    <text evidence="1">The sequence shown here is derived from an EMBL/GenBank/DDBJ whole genome shotgun (WGS) entry which is preliminary data.</text>
</comment>